<dbReference type="Proteomes" id="UP000315289">
    <property type="component" value="Unassembled WGS sequence"/>
</dbReference>
<keyword evidence="2" id="KW-1185">Reference proteome</keyword>
<organism evidence="1 2">
    <name type="scientific">Candidatus Nitrosocosmicus arcticus</name>
    <dbReference type="NCBI Taxonomy" id="2035267"/>
    <lineage>
        <taxon>Archaea</taxon>
        <taxon>Nitrososphaerota</taxon>
        <taxon>Nitrososphaeria</taxon>
        <taxon>Nitrososphaerales</taxon>
        <taxon>Nitrososphaeraceae</taxon>
        <taxon>Candidatus Nitrosocosmicus</taxon>
    </lineage>
</organism>
<evidence type="ECO:0000313" key="2">
    <source>
        <dbReference type="Proteomes" id="UP000315289"/>
    </source>
</evidence>
<sequence length="66" mass="7601">MQVYDNSTNKYQVVENDIIIEYLTKSDGWVVLGDESGESQSLSKNSPLRVSLKQSNFHIWLVKCHK</sequence>
<dbReference type="AlphaFoldDB" id="A0A557SUD0"/>
<reference evidence="1 2" key="1">
    <citation type="journal article" date="2019" name="Front. Microbiol.">
        <title>Ammonia Oxidation by the Arctic Terrestrial Thaumarchaeote Candidatus Nitrosocosmicus arcticus Is Stimulated by Increasing Temperatures.</title>
        <authorList>
            <person name="Alves R.J.E."/>
            <person name="Kerou M."/>
            <person name="Zappe A."/>
            <person name="Bittner R."/>
            <person name="Abby S.S."/>
            <person name="Schmidt H.A."/>
            <person name="Pfeifer K."/>
            <person name="Schleper C."/>
        </authorList>
    </citation>
    <scope>NUCLEOTIDE SEQUENCE [LARGE SCALE GENOMIC DNA]</scope>
    <source>
        <strain evidence="1 2">Kfb</strain>
    </source>
</reference>
<dbReference type="EMBL" id="VOAH01000009">
    <property type="protein sequence ID" value="TVP40205.1"/>
    <property type="molecule type" value="Genomic_DNA"/>
</dbReference>
<accession>A0A557SUD0</accession>
<protein>
    <submittedName>
        <fullName evidence="1">Uncharacterized protein</fullName>
    </submittedName>
</protein>
<dbReference type="RefSeq" id="WP_222424885.1">
    <property type="nucleotide sequence ID" value="NZ_ML675585.1"/>
</dbReference>
<name>A0A557SUD0_9ARCH</name>
<evidence type="ECO:0000313" key="1">
    <source>
        <dbReference type="EMBL" id="TVP40205.1"/>
    </source>
</evidence>
<comment type="caution">
    <text evidence="1">The sequence shown here is derived from an EMBL/GenBank/DDBJ whole genome shotgun (WGS) entry which is preliminary data.</text>
</comment>
<gene>
    <name evidence="1" type="ORF">NARC_90111</name>
</gene>
<proteinExistence type="predicted"/>